<comment type="caution">
    <text evidence="1">The sequence shown here is derived from an EMBL/GenBank/DDBJ whole genome shotgun (WGS) entry which is preliminary data.</text>
</comment>
<dbReference type="EC" id="1.-.-.-" evidence="1"/>
<protein>
    <submittedName>
        <fullName evidence="1">MsnO8 family LLM class oxidoreductase</fullName>
        <ecNumber evidence="1">1.-.-.-</ecNumber>
    </submittedName>
</protein>
<sequence>MTGPVNPPAPSPALAASPGTGPFPGVRFSVLDRSRVREGRPVGEALRDTVALAREAEALGYHRFWVAEHHGVPGVAGSAPTVLAAAAAASATSRVRVGTGGVMLPNHQPLVVAEQFGVLESLFPGRIDMGLGRSVGFTDGVRKALGRGKEEADAFAERLAELLGYFDGPAPSGVRARPADAVRVPAFVLATGAGARTAAAAGLPLVIGGPRREKLAEAARTYREEFRPGPWAAAPYVVVSGEVALARDEDSARRLLLPEAWAMSHARTHGTFPPLEAAARIEAMELPERQRGLLEKGLDGGVYGTEEQVVERLGGLIEATGAQEVLVTTSTYDRAGLLDSYRRLARLAGIVPAGGG</sequence>
<organism evidence="1 2">
    <name type="scientific">Streptomyces fungicidicus</name>
    <dbReference type="NCBI Taxonomy" id="68203"/>
    <lineage>
        <taxon>Bacteria</taxon>
        <taxon>Bacillati</taxon>
        <taxon>Actinomycetota</taxon>
        <taxon>Actinomycetes</taxon>
        <taxon>Kitasatosporales</taxon>
        <taxon>Streptomycetaceae</taxon>
        <taxon>Streptomyces</taxon>
    </lineage>
</organism>
<dbReference type="Proteomes" id="UP000556843">
    <property type="component" value="Unassembled WGS sequence"/>
</dbReference>
<accession>A0ACC7XZK5</accession>
<name>A0ACC7XZK5_9ACTN</name>
<proteinExistence type="predicted"/>
<evidence type="ECO:0000313" key="2">
    <source>
        <dbReference type="Proteomes" id="UP000556843"/>
    </source>
</evidence>
<reference evidence="1" key="1">
    <citation type="submission" date="2020-03" db="EMBL/GenBank/DDBJ databases">
        <title>Complete genome sequence of sixteen Streptomyces strains facilitates identification of candidate genes involved in plant growth-promotion in grain legumes and cereals.</title>
        <authorList>
            <person name="Gopalakrishnan S."/>
            <person name="Thakur V."/>
            <person name="Saxena R."/>
            <person name="Vadlamudi S."/>
            <person name="Purohit S."/>
            <person name="Kumar V."/>
            <person name="Rathore A."/>
            <person name="Chitikineni A."/>
            <person name="Varshney R.K."/>
        </authorList>
    </citation>
    <scope>NUCLEOTIDE SEQUENCE</scope>
    <source>
        <strain evidence="1">CAI-93</strain>
    </source>
</reference>
<dbReference type="EMBL" id="JAANNW010000009">
    <property type="protein sequence ID" value="NUV75099.1"/>
    <property type="molecule type" value="Genomic_DNA"/>
</dbReference>
<gene>
    <name evidence="1" type="ORF">G6W56_13130</name>
</gene>
<keyword evidence="2" id="KW-1185">Reference proteome</keyword>
<evidence type="ECO:0000313" key="1">
    <source>
        <dbReference type="EMBL" id="NUV75099.1"/>
    </source>
</evidence>
<keyword evidence="1" id="KW-0560">Oxidoreductase</keyword>